<dbReference type="Gene3D" id="2.70.98.10">
    <property type="match status" value="1"/>
</dbReference>
<evidence type="ECO:0000256" key="4">
    <source>
        <dbReference type="ARBA" id="ARBA00023277"/>
    </source>
</evidence>
<dbReference type="PIRSF" id="PIRSF005096">
    <property type="entry name" value="GALM"/>
    <property type="match status" value="1"/>
</dbReference>
<keyword evidence="3 5" id="KW-0413">Isomerase</keyword>
<dbReference type="SUPFAM" id="SSF74650">
    <property type="entry name" value="Galactose mutarotase-like"/>
    <property type="match status" value="1"/>
</dbReference>
<evidence type="ECO:0000313" key="9">
    <source>
        <dbReference type="EMBL" id="AMY67493.1"/>
    </source>
</evidence>
<dbReference type="GO" id="GO:0033499">
    <property type="term" value="P:galactose catabolic process via UDP-galactose, Leloir pathway"/>
    <property type="evidence" value="ECO:0007669"/>
    <property type="project" value="TreeGrafter"/>
</dbReference>
<accession>A0A165SFE0</accession>
<evidence type="ECO:0000313" key="10">
    <source>
        <dbReference type="Proteomes" id="UP000076128"/>
    </source>
</evidence>
<dbReference type="GO" id="GO:0006006">
    <property type="term" value="P:glucose metabolic process"/>
    <property type="evidence" value="ECO:0007669"/>
    <property type="project" value="TreeGrafter"/>
</dbReference>
<feature type="binding site" evidence="8">
    <location>
        <begin position="79"/>
        <end position="80"/>
    </location>
    <ligand>
        <name>beta-D-galactose</name>
        <dbReference type="ChEBI" id="CHEBI:27667"/>
    </ligand>
</feature>
<keyword evidence="10" id="KW-1185">Reference proteome</keyword>
<proteinExistence type="inferred from homology"/>
<reference evidence="9 10" key="1">
    <citation type="submission" date="2015-09" db="EMBL/GenBank/DDBJ databases">
        <title>Complete genome sequence of Defluviimonas alba cai42t isolated from an oilfield in Xinjiang.</title>
        <authorList>
            <person name="Geng S."/>
            <person name="Pan X."/>
            <person name="Wu X."/>
        </authorList>
    </citation>
    <scope>NUCLEOTIDE SEQUENCE [LARGE SCALE GENOMIC DNA]</scope>
    <source>
        <strain evidence="10">cai42</strain>
    </source>
</reference>
<evidence type="ECO:0000256" key="2">
    <source>
        <dbReference type="ARBA" id="ARBA00006206"/>
    </source>
</evidence>
<dbReference type="GO" id="GO:0004034">
    <property type="term" value="F:aldose 1-epimerase activity"/>
    <property type="evidence" value="ECO:0007669"/>
    <property type="project" value="UniProtKB-EC"/>
</dbReference>
<dbReference type="RefSeq" id="WP_066808780.1">
    <property type="nucleotide sequence ID" value="NZ_CP012661.1"/>
</dbReference>
<dbReference type="EMBL" id="CP012661">
    <property type="protein sequence ID" value="AMY67493.1"/>
    <property type="molecule type" value="Genomic_DNA"/>
</dbReference>
<feature type="active site" description="Proton donor" evidence="6">
    <location>
        <position position="175"/>
    </location>
</feature>
<keyword evidence="4 5" id="KW-0119">Carbohydrate metabolism</keyword>
<feature type="binding site" evidence="8">
    <location>
        <begin position="175"/>
        <end position="177"/>
    </location>
    <ligand>
        <name>beta-D-galactose</name>
        <dbReference type="ChEBI" id="CHEBI:27667"/>
    </ligand>
</feature>
<name>A0A165SFE0_9RHOB</name>
<protein>
    <recommendedName>
        <fullName evidence="5">Aldose 1-epimerase</fullName>
        <ecNumber evidence="5">5.1.3.3</ecNumber>
    </recommendedName>
</protein>
<evidence type="ECO:0000256" key="5">
    <source>
        <dbReference type="PIRNR" id="PIRNR005096"/>
    </source>
</evidence>
<evidence type="ECO:0000256" key="6">
    <source>
        <dbReference type="PIRSR" id="PIRSR005096-1"/>
    </source>
</evidence>
<dbReference type="AlphaFoldDB" id="A0A165SFE0"/>
<gene>
    <name evidence="9" type="ORF">AKL17_0231</name>
</gene>
<feature type="binding site" evidence="7">
    <location>
        <position position="245"/>
    </location>
    <ligand>
        <name>beta-D-galactose</name>
        <dbReference type="ChEBI" id="CHEBI:27667"/>
    </ligand>
</feature>
<dbReference type="InterPro" id="IPR011013">
    <property type="entry name" value="Gal_mutarotase_sf_dom"/>
</dbReference>
<feature type="active site" description="Proton acceptor" evidence="6">
    <location>
        <position position="314"/>
    </location>
</feature>
<dbReference type="KEGG" id="daa:AKL17_0231"/>
<organism evidence="9 10">
    <name type="scientific">Frigidibacter mobilis</name>
    <dbReference type="NCBI Taxonomy" id="1335048"/>
    <lineage>
        <taxon>Bacteria</taxon>
        <taxon>Pseudomonadati</taxon>
        <taxon>Pseudomonadota</taxon>
        <taxon>Alphaproteobacteria</taxon>
        <taxon>Rhodobacterales</taxon>
        <taxon>Paracoccaceae</taxon>
        <taxon>Frigidibacter</taxon>
    </lineage>
</organism>
<comment type="pathway">
    <text evidence="1 5">Carbohydrate metabolism; hexose metabolism.</text>
</comment>
<dbReference type="PANTHER" id="PTHR10091">
    <property type="entry name" value="ALDOSE-1-EPIMERASE"/>
    <property type="match status" value="1"/>
</dbReference>
<dbReference type="CDD" id="cd09019">
    <property type="entry name" value="galactose_mutarotase_like"/>
    <property type="match status" value="1"/>
</dbReference>
<evidence type="ECO:0000256" key="3">
    <source>
        <dbReference type="ARBA" id="ARBA00023235"/>
    </source>
</evidence>
<sequence length="349" mass="36489">MTAATNRIFGHLDGAPVPEVTLAAGPLRARLIAFGARLVALDVPDRTGALADVVLGFDGIEGYLASDAYLGATCGRVANRIAGGRLHLNGTDHQLDCNEGGNHLHGGSAGFDRKLWQIEEQTASSVTFTAESADGEMGYPGRCTLRVCYRLSATALSVVMEAQTDRPTVMNMAHHSYFNMAGAGTVLDQRLTVPAAFYTPVGPGLLTTGEILSVEGTPFDLRGGPRIGEVVAAMAEAGIAPHGPDHNYCLPQAGGRGSSGLHLAAVMEDPASGRRMEVSATEPGLQVYVGGMLPDGAPAKAGTRLMRHAGIALESQTFPGAPGHAHFPSCRLMPGETYRHETRFTFSAG</sequence>
<dbReference type="InterPro" id="IPR008183">
    <property type="entry name" value="Aldose_1/G6P_1-epimerase"/>
</dbReference>
<dbReference type="GO" id="GO:0005737">
    <property type="term" value="C:cytoplasm"/>
    <property type="evidence" value="ECO:0007669"/>
    <property type="project" value="TreeGrafter"/>
</dbReference>
<dbReference type="InterPro" id="IPR015443">
    <property type="entry name" value="Aldose_1-epimerase"/>
</dbReference>
<dbReference type="STRING" id="1335048.AKL17_0231"/>
<comment type="similarity">
    <text evidence="2 5">Belongs to the aldose epimerase family.</text>
</comment>
<evidence type="ECO:0000256" key="7">
    <source>
        <dbReference type="PIRSR" id="PIRSR005096-2"/>
    </source>
</evidence>
<dbReference type="InterPro" id="IPR014718">
    <property type="entry name" value="GH-type_carb-bd"/>
</dbReference>
<dbReference type="GO" id="GO:0030246">
    <property type="term" value="F:carbohydrate binding"/>
    <property type="evidence" value="ECO:0007669"/>
    <property type="project" value="InterPro"/>
</dbReference>
<evidence type="ECO:0000256" key="8">
    <source>
        <dbReference type="PIRSR" id="PIRSR005096-3"/>
    </source>
</evidence>
<dbReference type="OrthoDB" id="9779408at2"/>
<dbReference type="InterPro" id="IPR047215">
    <property type="entry name" value="Galactose_mutarotase-like"/>
</dbReference>
<comment type="catalytic activity">
    <reaction evidence="5">
        <text>alpha-D-glucose = beta-D-glucose</text>
        <dbReference type="Rhea" id="RHEA:10264"/>
        <dbReference type="ChEBI" id="CHEBI:15903"/>
        <dbReference type="ChEBI" id="CHEBI:17925"/>
        <dbReference type="EC" id="5.1.3.3"/>
    </reaction>
</comment>
<evidence type="ECO:0000256" key="1">
    <source>
        <dbReference type="ARBA" id="ARBA00005028"/>
    </source>
</evidence>
<dbReference type="PANTHER" id="PTHR10091:SF0">
    <property type="entry name" value="GALACTOSE MUTAROTASE"/>
    <property type="match status" value="1"/>
</dbReference>
<dbReference type="PATRIC" id="fig|1335048.3.peg.243"/>
<dbReference type="UniPathway" id="UPA00242"/>
<dbReference type="Pfam" id="PF01263">
    <property type="entry name" value="Aldose_epim"/>
    <property type="match status" value="1"/>
</dbReference>
<dbReference type="EC" id="5.1.3.3" evidence="5"/>
<dbReference type="Proteomes" id="UP000076128">
    <property type="component" value="Chromosome"/>
</dbReference>